<dbReference type="CDD" id="cd07377">
    <property type="entry name" value="WHTH_GntR"/>
    <property type="match status" value="1"/>
</dbReference>
<dbReference type="STRING" id="656024.FsymDg_4381"/>
<dbReference type="RefSeq" id="WP_013875482.1">
    <property type="nucleotide sequence ID" value="NC_015656.1"/>
</dbReference>
<dbReference type="PROSITE" id="PS50949">
    <property type="entry name" value="HTH_GNTR"/>
    <property type="match status" value="1"/>
</dbReference>
<evidence type="ECO:0000256" key="2">
    <source>
        <dbReference type="ARBA" id="ARBA00023125"/>
    </source>
</evidence>
<dbReference type="InterPro" id="IPR050679">
    <property type="entry name" value="Bact_HTH_transcr_reg"/>
</dbReference>
<keyword evidence="2" id="KW-0238">DNA-binding</keyword>
<dbReference type="KEGG" id="fsy:FsymDg_4381"/>
<dbReference type="HOGENOM" id="CLU_1956385_0_0_11"/>
<dbReference type="Proteomes" id="UP000001549">
    <property type="component" value="Chromosome"/>
</dbReference>
<sequence>MPTEMEGQTPPYARIADHFRTLIQTGELAPDNRLPSIRDISTTFNVARQTAANALSSLESEGLIKILPRSGAVVVGPRKAESELAVIVELASDMKVTSADTLKASGELAHHLGIDEGSPILIVRLRRL</sequence>
<accession>F8AZA5</accession>
<evidence type="ECO:0000313" key="6">
    <source>
        <dbReference type="Proteomes" id="UP000001549"/>
    </source>
</evidence>
<evidence type="ECO:0000259" key="4">
    <source>
        <dbReference type="PROSITE" id="PS50949"/>
    </source>
</evidence>
<dbReference type="EMBL" id="CP002801">
    <property type="protein sequence ID" value="AEH11634.1"/>
    <property type="molecule type" value="Genomic_DNA"/>
</dbReference>
<keyword evidence="1" id="KW-0805">Transcription regulation</keyword>
<keyword evidence="6" id="KW-1185">Reference proteome</keyword>
<evidence type="ECO:0000313" key="5">
    <source>
        <dbReference type="EMBL" id="AEH11634.1"/>
    </source>
</evidence>
<dbReference type="PANTHER" id="PTHR44846:SF17">
    <property type="entry name" value="GNTR-FAMILY TRANSCRIPTIONAL REGULATOR"/>
    <property type="match status" value="1"/>
</dbReference>
<dbReference type="InterPro" id="IPR000524">
    <property type="entry name" value="Tscrpt_reg_HTH_GntR"/>
</dbReference>
<feature type="domain" description="HTH gntR-type" evidence="4">
    <location>
        <begin position="9"/>
        <end position="77"/>
    </location>
</feature>
<dbReference type="GO" id="GO:0045892">
    <property type="term" value="P:negative regulation of DNA-templated transcription"/>
    <property type="evidence" value="ECO:0007669"/>
    <property type="project" value="TreeGrafter"/>
</dbReference>
<dbReference type="eggNOG" id="COG2188">
    <property type="taxonomic scope" value="Bacteria"/>
</dbReference>
<keyword evidence="3" id="KW-0804">Transcription</keyword>
<proteinExistence type="predicted"/>
<reference evidence="5 6" key="1">
    <citation type="submission" date="2011-05" db="EMBL/GenBank/DDBJ databases">
        <title>Complete sequence of chromosome of Frankia symbiont of Datisca glomerata.</title>
        <authorList>
            <consortium name="US DOE Joint Genome Institute"/>
            <person name="Lucas S."/>
            <person name="Han J."/>
            <person name="Lapidus A."/>
            <person name="Cheng J.-F."/>
            <person name="Goodwin L."/>
            <person name="Pitluck S."/>
            <person name="Peters L."/>
            <person name="Mikhailova N."/>
            <person name="Chertkov O."/>
            <person name="Teshima H."/>
            <person name="Han C."/>
            <person name="Tapia R."/>
            <person name="Land M."/>
            <person name="Hauser L."/>
            <person name="Kyrpides N."/>
            <person name="Ivanova N."/>
            <person name="Pagani I."/>
            <person name="Berry A."/>
            <person name="Pawlowski K."/>
            <person name="Persson T."/>
            <person name="Vanden Heuvel B."/>
            <person name="Benson D."/>
            <person name="Woyke T."/>
        </authorList>
    </citation>
    <scope>NUCLEOTIDE SEQUENCE [LARGE SCALE GENOMIC DNA]</scope>
    <source>
        <strain evidence="6">4085684</strain>
    </source>
</reference>
<dbReference type="SMART" id="SM00345">
    <property type="entry name" value="HTH_GNTR"/>
    <property type="match status" value="1"/>
</dbReference>
<dbReference type="Gene3D" id="1.10.10.10">
    <property type="entry name" value="Winged helix-like DNA-binding domain superfamily/Winged helix DNA-binding domain"/>
    <property type="match status" value="1"/>
</dbReference>
<evidence type="ECO:0000256" key="1">
    <source>
        <dbReference type="ARBA" id="ARBA00023015"/>
    </source>
</evidence>
<organism evidence="5 6">
    <name type="scientific">Candidatus Protofrankia datiscae</name>
    <dbReference type="NCBI Taxonomy" id="2716812"/>
    <lineage>
        <taxon>Bacteria</taxon>
        <taxon>Bacillati</taxon>
        <taxon>Actinomycetota</taxon>
        <taxon>Actinomycetes</taxon>
        <taxon>Frankiales</taxon>
        <taxon>Frankiaceae</taxon>
        <taxon>Protofrankia</taxon>
    </lineage>
</organism>
<dbReference type="InterPro" id="IPR036390">
    <property type="entry name" value="WH_DNA-bd_sf"/>
</dbReference>
<dbReference type="AlphaFoldDB" id="F8AZA5"/>
<gene>
    <name evidence="5" type="ordered locus">FsymDg_4381</name>
</gene>
<name>F8AZA5_9ACTN</name>
<dbReference type="InterPro" id="IPR036388">
    <property type="entry name" value="WH-like_DNA-bd_sf"/>
</dbReference>
<dbReference type="GO" id="GO:0003677">
    <property type="term" value="F:DNA binding"/>
    <property type="evidence" value="ECO:0007669"/>
    <property type="project" value="UniProtKB-KW"/>
</dbReference>
<dbReference type="Pfam" id="PF00392">
    <property type="entry name" value="GntR"/>
    <property type="match status" value="1"/>
</dbReference>
<protein>
    <submittedName>
        <fullName evidence="5">Transcriptional regulator, GntR family</fullName>
    </submittedName>
</protein>
<evidence type="ECO:0000256" key="3">
    <source>
        <dbReference type="ARBA" id="ARBA00023163"/>
    </source>
</evidence>
<dbReference type="PANTHER" id="PTHR44846">
    <property type="entry name" value="MANNOSYL-D-GLYCERATE TRANSPORT/METABOLISM SYSTEM REPRESSOR MNGR-RELATED"/>
    <property type="match status" value="1"/>
</dbReference>
<dbReference type="PRINTS" id="PR00035">
    <property type="entry name" value="HTHGNTR"/>
</dbReference>
<dbReference type="SUPFAM" id="SSF46785">
    <property type="entry name" value="Winged helix' DNA-binding domain"/>
    <property type="match status" value="1"/>
</dbReference>
<dbReference type="GO" id="GO:0003700">
    <property type="term" value="F:DNA-binding transcription factor activity"/>
    <property type="evidence" value="ECO:0007669"/>
    <property type="project" value="InterPro"/>
</dbReference>